<protein>
    <recommendedName>
        <fullName evidence="3">RRM domain-containing protein</fullName>
    </recommendedName>
</protein>
<dbReference type="OrthoDB" id="5829317at2759"/>
<evidence type="ECO:0000313" key="4">
    <source>
        <dbReference type="EMBL" id="EFP11756.1"/>
    </source>
</evidence>
<keyword evidence="1" id="KW-0694">RNA-binding</keyword>
<sequence>MDGALDVDAMLDGAMDAAMETVFRAPTTSETRKICKKEKFRPKSPKIDCRSRSPSRRSGRSRSRSRDRRRSRSRDRGDRRRSRSRSRDRRRRRSTSRDRRRSRSRDRRLPGPERRDVMPFNPRHSPPKNAKLELSPEERDQRTLLIMQIARDTRPRDLEEFFSSVGAVRDVRIITDSRTGRSKGICYESVPLGLALNGQRLMGAPLQIQRTCAERNRAANSSMASTLGFVAPGAAKGPAHVLVENLHPKITENMIREIFESFGRIEKLEMEKLSNGDNRETAVIVVSWDWGEMG</sequence>
<dbReference type="Proteomes" id="UP000008281">
    <property type="component" value="Unassembled WGS sequence"/>
</dbReference>
<feature type="compositionally biased region" description="Basic residues" evidence="2">
    <location>
        <begin position="53"/>
        <end position="106"/>
    </location>
</feature>
<dbReference type="GO" id="GO:0005634">
    <property type="term" value="C:nucleus"/>
    <property type="evidence" value="ECO:0007669"/>
    <property type="project" value="InterPro"/>
</dbReference>
<dbReference type="InterPro" id="IPR006509">
    <property type="entry name" value="RBM39_SF"/>
</dbReference>
<dbReference type="PROSITE" id="PS50102">
    <property type="entry name" value="RRM"/>
    <property type="match status" value="1"/>
</dbReference>
<dbReference type="PANTHER" id="PTHR48036">
    <property type="entry name" value="SPLICING FACTOR (PAD-1), PUTATIVE (AFU_ORTHOLOGUE AFUA_1G15810)-RELATED"/>
    <property type="match status" value="1"/>
</dbReference>
<feature type="region of interest" description="Disordered" evidence="2">
    <location>
        <begin position="22"/>
        <end position="138"/>
    </location>
</feature>
<feature type="compositionally biased region" description="Basic and acidic residues" evidence="2">
    <location>
        <begin position="107"/>
        <end position="117"/>
    </location>
</feature>
<dbReference type="InterPro" id="IPR012677">
    <property type="entry name" value="Nucleotide-bd_a/b_plait_sf"/>
</dbReference>
<feature type="domain" description="RRM" evidence="3">
    <location>
        <begin position="142"/>
        <end position="187"/>
    </location>
</feature>
<organism evidence="5">
    <name type="scientific">Caenorhabditis remanei</name>
    <name type="common">Caenorhabditis vulgaris</name>
    <dbReference type="NCBI Taxonomy" id="31234"/>
    <lineage>
        <taxon>Eukaryota</taxon>
        <taxon>Metazoa</taxon>
        <taxon>Ecdysozoa</taxon>
        <taxon>Nematoda</taxon>
        <taxon>Chromadorea</taxon>
        <taxon>Rhabditida</taxon>
        <taxon>Rhabditina</taxon>
        <taxon>Rhabditomorpha</taxon>
        <taxon>Rhabditoidea</taxon>
        <taxon>Rhabditidae</taxon>
        <taxon>Peloderinae</taxon>
        <taxon>Caenorhabditis</taxon>
    </lineage>
</organism>
<reference evidence="4" key="1">
    <citation type="submission" date="2007-07" db="EMBL/GenBank/DDBJ databases">
        <title>PCAP assembly of the Caenorhabditis remanei genome.</title>
        <authorList>
            <consortium name="The Caenorhabditis remanei Sequencing Consortium"/>
            <person name="Wilson R.K."/>
        </authorList>
    </citation>
    <scope>NUCLEOTIDE SEQUENCE [LARGE SCALE GENOMIC DNA]</scope>
    <source>
        <strain evidence="4">PB4641</strain>
    </source>
</reference>
<keyword evidence="5" id="KW-1185">Reference proteome</keyword>
<proteinExistence type="predicted"/>
<dbReference type="SMART" id="SM00360">
    <property type="entry name" value="RRM"/>
    <property type="match status" value="1"/>
</dbReference>
<dbReference type="InParanoid" id="E3MXU0"/>
<dbReference type="Pfam" id="PF12871">
    <property type="entry name" value="PRP38_assoc"/>
    <property type="match status" value="1"/>
</dbReference>
<dbReference type="AlphaFoldDB" id="E3MXU0"/>
<dbReference type="eggNOG" id="KOG0147">
    <property type="taxonomic scope" value="Eukaryota"/>
</dbReference>
<evidence type="ECO:0000256" key="1">
    <source>
        <dbReference type="PROSITE-ProRule" id="PRU00176"/>
    </source>
</evidence>
<dbReference type="SUPFAM" id="SSF54928">
    <property type="entry name" value="RNA-binding domain, RBD"/>
    <property type="match status" value="1"/>
</dbReference>
<dbReference type="InterPro" id="IPR000504">
    <property type="entry name" value="RRM_dom"/>
</dbReference>
<evidence type="ECO:0000259" key="3">
    <source>
        <dbReference type="PROSITE" id="PS50102"/>
    </source>
</evidence>
<evidence type="ECO:0000313" key="5">
    <source>
        <dbReference type="Proteomes" id="UP000008281"/>
    </source>
</evidence>
<dbReference type="GO" id="GO:0006397">
    <property type="term" value="P:mRNA processing"/>
    <property type="evidence" value="ECO:0007669"/>
    <property type="project" value="InterPro"/>
</dbReference>
<dbReference type="GO" id="GO:0003723">
    <property type="term" value="F:RNA binding"/>
    <property type="evidence" value="ECO:0007669"/>
    <property type="project" value="UniProtKB-UniRule"/>
</dbReference>
<dbReference type="HOGENOM" id="CLU_947442_0_0_1"/>
<dbReference type="CDD" id="cd12283">
    <property type="entry name" value="RRM1_RBM39_like"/>
    <property type="match status" value="1"/>
</dbReference>
<dbReference type="Gene3D" id="3.30.70.330">
    <property type="match status" value="2"/>
</dbReference>
<dbReference type="Pfam" id="PF00076">
    <property type="entry name" value="RRM_1"/>
    <property type="match status" value="2"/>
</dbReference>
<dbReference type="STRING" id="31234.E3MXU0"/>
<dbReference type="InterPro" id="IPR024767">
    <property type="entry name" value="PRP38_C"/>
</dbReference>
<dbReference type="EMBL" id="DS268493">
    <property type="protein sequence ID" value="EFP11756.1"/>
    <property type="molecule type" value="Genomic_DNA"/>
</dbReference>
<feature type="compositionally biased region" description="Basic residues" evidence="2">
    <location>
        <begin position="34"/>
        <end position="44"/>
    </location>
</feature>
<name>E3MXU0_CAERE</name>
<accession>E3MXU0</accession>
<dbReference type="InterPro" id="IPR035979">
    <property type="entry name" value="RBD_domain_sf"/>
</dbReference>
<evidence type="ECO:0000256" key="2">
    <source>
        <dbReference type="SAM" id="MobiDB-lite"/>
    </source>
</evidence>
<gene>
    <name evidence="4" type="ORF">CRE_26714</name>
</gene>